<evidence type="ECO:0000313" key="7">
    <source>
        <dbReference type="EMBL" id="KDR96374.1"/>
    </source>
</evidence>
<keyword evidence="3 6" id="KW-0489">Methyltransferase</keyword>
<comment type="function">
    <text evidence="6">Specifically methylates the N7 position of a guanine in 16S rRNA.</text>
</comment>
<dbReference type="Pfam" id="PF02527">
    <property type="entry name" value="GidB"/>
    <property type="match status" value="1"/>
</dbReference>
<dbReference type="InterPro" id="IPR029063">
    <property type="entry name" value="SAM-dependent_MTases_sf"/>
</dbReference>
<dbReference type="CDD" id="cd02440">
    <property type="entry name" value="AdoMet_MTases"/>
    <property type="match status" value="1"/>
</dbReference>
<dbReference type="eggNOG" id="COG0357">
    <property type="taxonomic scope" value="Bacteria"/>
</dbReference>
<feature type="binding site" evidence="6">
    <location>
        <position position="78"/>
    </location>
    <ligand>
        <name>S-adenosyl-L-methionine</name>
        <dbReference type="ChEBI" id="CHEBI:59789"/>
    </ligand>
</feature>
<evidence type="ECO:0000256" key="2">
    <source>
        <dbReference type="ARBA" id="ARBA00022552"/>
    </source>
</evidence>
<dbReference type="PANTHER" id="PTHR31760">
    <property type="entry name" value="S-ADENOSYL-L-METHIONINE-DEPENDENT METHYLTRANSFERASES SUPERFAMILY PROTEIN"/>
    <property type="match status" value="1"/>
</dbReference>
<evidence type="ECO:0000256" key="1">
    <source>
        <dbReference type="ARBA" id="ARBA00022490"/>
    </source>
</evidence>
<dbReference type="PIRSF" id="PIRSF003078">
    <property type="entry name" value="GidB"/>
    <property type="match status" value="1"/>
</dbReference>
<dbReference type="EMBL" id="JJMM01000004">
    <property type="protein sequence ID" value="KDR96374.1"/>
    <property type="molecule type" value="Genomic_DNA"/>
</dbReference>
<dbReference type="RefSeq" id="WP_038262275.1">
    <property type="nucleotide sequence ID" value="NZ_FSRH01000013.1"/>
</dbReference>
<dbReference type="STRING" id="1121324.CLIT_4c02120"/>
<evidence type="ECO:0000256" key="6">
    <source>
        <dbReference type="HAMAP-Rule" id="MF_00074"/>
    </source>
</evidence>
<protein>
    <recommendedName>
        <fullName evidence="6">Ribosomal RNA small subunit methyltransferase G</fullName>
        <ecNumber evidence="6">2.1.1.-</ecNumber>
    </recommendedName>
    <alternativeName>
        <fullName evidence="6">16S rRNA 7-methylguanosine methyltransferase</fullName>
        <shortName evidence="6">16S rRNA m7G methyltransferase</shortName>
    </alternativeName>
</protein>
<keyword evidence="5 6" id="KW-0949">S-adenosyl-L-methionine</keyword>
<dbReference type="HAMAP" id="MF_00074">
    <property type="entry name" value="16SrRNA_methyltr_G"/>
    <property type="match status" value="1"/>
</dbReference>
<dbReference type="GO" id="GO:0070043">
    <property type="term" value="F:rRNA (guanine-N7-)-methyltransferase activity"/>
    <property type="evidence" value="ECO:0007669"/>
    <property type="project" value="UniProtKB-UniRule"/>
</dbReference>
<gene>
    <name evidence="6 7" type="primary">rsmG</name>
    <name evidence="7" type="ORF">CLIT_4c02120</name>
</gene>
<sequence length="239" mass="26791">MENIEYLEKGIEEIGLDSDEISLAKFERYKELLVEWNEKMNLTAITADKEVYIKHFVDSIACMLTEEFTEGKTVIDVGTGAGFPGLPLKIYEEGIKLTLLDSLKKRIGFLQTVCSELELEDVEFVHGRAEDFGKNPEYREKYDIAVSRAVASLNVLLEYCTPFLKVGGVFVCQKGPAAGDELKEASKAIEVLGLRLKNQVEVKLPFMDITHYVLVFEKISGTPSKYPRKAGMPSKKPIA</sequence>
<feature type="binding site" evidence="6">
    <location>
        <begin position="129"/>
        <end position="130"/>
    </location>
    <ligand>
        <name>S-adenosyl-L-methionine</name>
        <dbReference type="ChEBI" id="CHEBI:59789"/>
    </ligand>
</feature>
<dbReference type="Proteomes" id="UP000027946">
    <property type="component" value="Unassembled WGS sequence"/>
</dbReference>
<dbReference type="InterPro" id="IPR003682">
    <property type="entry name" value="rRNA_ssu_MeTfrase_G"/>
</dbReference>
<dbReference type="EC" id="2.1.1.-" evidence="6"/>
<comment type="caution">
    <text evidence="6">Lacks conserved residue(s) required for the propagation of feature annotation.</text>
</comment>
<organism evidence="7 8">
    <name type="scientific">Peptoclostridium litorale DSM 5388</name>
    <dbReference type="NCBI Taxonomy" id="1121324"/>
    <lineage>
        <taxon>Bacteria</taxon>
        <taxon>Bacillati</taxon>
        <taxon>Bacillota</taxon>
        <taxon>Clostridia</taxon>
        <taxon>Peptostreptococcales</taxon>
        <taxon>Peptoclostridiaceae</taxon>
        <taxon>Peptoclostridium</taxon>
    </lineage>
</organism>
<dbReference type="PANTHER" id="PTHR31760:SF0">
    <property type="entry name" value="S-ADENOSYL-L-METHIONINE-DEPENDENT METHYLTRANSFERASES SUPERFAMILY PROTEIN"/>
    <property type="match status" value="1"/>
</dbReference>
<keyword evidence="4 6" id="KW-0808">Transferase</keyword>
<comment type="caution">
    <text evidence="7">The sequence shown here is derived from an EMBL/GenBank/DDBJ whole genome shotgun (WGS) entry which is preliminary data.</text>
</comment>
<dbReference type="SUPFAM" id="SSF53335">
    <property type="entry name" value="S-adenosyl-L-methionine-dependent methyltransferases"/>
    <property type="match status" value="1"/>
</dbReference>
<proteinExistence type="inferred from homology"/>
<comment type="similarity">
    <text evidence="6">Belongs to the methyltransferase superfamily. RNA methyltransferase RsmG family.</text>
</comment>
<evidence type="ECO:0000256" key="3">
    <source>
        <dbReference type="ARBA" id="ARBA00022603"/>
    </source>
</evidence>
<name>A0A069RH53_PEPLI</name>
<keyword evidence="1 6" id="KW-0963">Cytoplasm</keyword>
<evidence type="ECO:0000256" key="4">
    <source>
        <dbReference type="ARBA" id="ARBA00022679"/>
    </source>
</evidence>
<dbReference type="NCBIfam" id="TIGR00138">
    <property type="entry name" value="rsmG_gidB"/>
    <property type="match status" value="1"/>
</dbReference>
<dbReference type="AlphaFoldDB" id="A0A069RH53"/>
<reference evidence="7 8" key="1">
    <citation type="submission" date="2014-03" db="EMBL/GenBank/DDBJ databases">
        <title>Genome sequence of Clostridium litorale W6, DSM 5388.</title>
        <authorList>
            <person name="Poehlein A."/>
            <person name="Jagirdar A."/>
            <person name="Khonsari B."/>
            <person name="Chibani C.M."/>
            <person name="Gutierrez Gutierrez D.A."/>
            <person name="Davydova E."/>
            <person name="Alghaithi H.S."/>
            <person name="Nair K.P."/>
            <person name="Dhamotharan K."/>
            <person name="Chandran L."/>
            <person name="G W."/>
            <person name="Daniel R."/>
        </authorList>
    </citation>
    <scope>NUCLEOTIDE SEQUENCE [LARGE SCALE GENOMIC DNA]</scope>
    <source>
        <strain evidence="7 8">W6</strain>
    </source>
</reference>
<evidence type="ECO:0000313" key="8">
    <source>
        <dbReference type="Proteomes" id="UP000027946"/>
    </source>
</evidence>
<dbReference type="GO" id="GO:0005829">
    <property type="term" value="C:cytosol"/>
    <property type="evidence" value="ECO:0007669"/>
    <property type="project" value="TreeGrafter"/>
</dbReference>
<dbReference type="Gene3D" id="3.40.50.150">
    <property type="entry name" value="Vaccinia Virus protein VP39"/>
    <property type="match status" value="1"/>
</dbReference>
<accession>A0A069RH53</accession>
<evidence type="ECO:0000256" key="5">
    <source>
        <dbReference type="ARBA" id="ARBA00022691"/>
    </source>
</evidence>
<keyword evidence="2 6" id="KW-0698">rRNA processing</keyword>
<feature type="binding site" evidence="6">
    <location>
        <position position="83"/>
    </location>
    <ligand>
        <name>S-adenosyl-L-methionine</name>
        <dbReference type="ChEBI" id="CHEBI:59789"/>
    </ligand>
</feature>
<dbReference type="FunFam" id="3.40.50.150:FF:000041">
    <property type="entry name" value="Ribosomal RNA small subunit methyltransferase G"/>
    <property type="match status" value="1"/>
</dbReference>
<comment type="subcellular location">
    <subcellularLocation>
        <location evidence="6">Cytoplasm</location>
    </subcellularLocation>
</comment>
<keyword evidence="8" id="KW-1185">Reference proteome</keyword>
<feature type="binding site" evidence="6">
    <location>
        <position position="148"/>
    </location>
    <ligand>
        <name>S-adenosyl-L-methionine</name>
        <dbReference type="ChEBI" id="CHEBI:59789"/>
    </ligand>
</feature>